<evidence type="ECO:0008006" key="3">
    <source>
        <dbReference type="Google" id="ProtNLM"/>
    </source>
</evidence>
<dbReference type="RefSeq" id="WP_045615182.1">
    <property type="nucleotide sequence ID" value="NZ_JYGT01000008.1"/>
</dbReference>
<accession>A0A0F2DZL7</accession>
<dbReference type="Proteomes" id="UP000033489">
    <property type="component" value="Unassembled WGS sequence"/>
</dbReference>
<organism evidence="1 2">
    <name type="scientific">Streptococcus infantis</name>
    <dbReference type="NCBI Taxonomy" id="68892"/>
    <lineage>
        <taxon>Bacteria</taxon>
        <taxon>Bacillati</taxon>
        <taxon>Bacillota</taxon>
        <taxon>Bacilli</taxon>
        <taxon>Lactobacillales</taxon>
        <taxon>Streptococcaceae</taxon>
        <taxon>Streptococcus</taxon>
    </lineage>
</organism>
<dbReference type="AlphaFoldDB" id="A0A0F2DZL7"/>
<dbReference type="OrthoDB" id="2216733at2"/>
<protein>
    <recommendedName>
        <fullName evidence="3">HEAT repeat domain-containing protein</fullName>
    </recommendedName>
</protein>
<evidence type="ECO:0000313" key="2">
    <source>
        <dbReference type="Proteomes" id="UP000033489"/>
    </source>
</evidence>
<reference evidence="1 2" key="1">
    <citation type="submission" date="2015-02" db="EMBL/GenBank/DDBJ databases">
        <title>Evolution of amylase-binding proteins of oral streptococcal species.</title>
        <authorList>
            <person name="Haase E.M."/>
        </authorList>
    </citation>
    <scope>NUCLEOTIDE SEQUENCE [LARGE SCALE GENOMIC DNA]</scope>
    <source>
        <strain evidence="1 2">UC921A</strain>
    </source>
</reference>
<dbReference type="EMBL" id="JYGT01000008">
    <property type="protein sequence ID" value="KJQ75440.1"/>
    <property type="molecule type" value="Genomic_DNA"/>
</dbReference>
<name>A0A0F2DZL7_9STRE</name>
<sequence>MDYVDELISGRTPLVKKVAKKILKGKLKGYGPFLHQALEGEMEKPKSWESQMYLLYAMAATDCTEEILYLKSLLLRDIPTPVTYRSLAVAIAYLENLETENLSFVYESLESNNLLQAAGACAALYLRKIVLKDDDFEKIMTFITKDVYLENIRGTIAPFMFILATSYLYPEQNRQKIVDFSRQFNEVHINTIIEDVSKGKDGRRIRLF</sequence>
<gene>
    <name evidence="1" type="ORF">TZ94_01205</name>
</gene>
<proteinExistence type="predicted"/>
<comment type="caution">
    <text evidence="1">The sequence shown here is derived from an EMBL/GenBank/DDBJ whole genome shotgun (WGS) entry which is preliminary data.</text>
</comment>
<evidence type="ECO:0000313" key="1">
    <source>
        <dbReference type="EMBL" id="KJQ75440.1"/>
    </source>
</evidence>
<dbReference type="PATRIC" id="fig|28037.216.peg.1167"/>